<proteinExistence type="predicted"/>
<dbReference type="PROSITE" id="PS50005">
    <property type="entry name" value="TPR"/>
    <property type="match status" value="1"/>
</dbReference>
<evidence type="ECO:0000256" key="1">
    <source>
        <dbReference type="ARBA" id="ARBA00004123"/>
    </source>
</evidence>
<name>A0ABX6EXU2_KLUMA</name>
<dbReference type="EMBL" id="CP015059">
    <property type="protein sequence ID" value="QGN17006.1"/>
    <property type="molecule type" value="Genomic_DNA"/>
</dbReference>
<keyword evidence="10" id="KW-1185">Reference proteome</keyword>
<evidence type="ECO:0000256" key="2">
    <source>
        <dbReference type="ARBA" id="ARBA00022664"/>
    </source>
</evidence>
<dbReference type="Pfam" id="PF06424">
    <property type="entry name" value="PRP1_N"/>
    <property type="match status" value="1"/>
</dbReference>
<dbReference type="InterPro" id="IPR011990">
    <property type="entry name" value="TPR-like_helical_dom_sf"/>
</dbReference>
<protein>
    <submittedName>
        <fullName evidence="9">Pre-mRNA-splicing factor 6</fullName>
    </submittedName>
</protein>
<evidence type="ECO:0000256" key="4">
    <source>
        <dbReference type="ARBA" id="ARBA00023187"/>
    </source>
</evidence>
<accession>A0ABX6EXU2</accession>
<keyword evidence="4" id="KW-0508">mRNA splicing</keyword>
<evidence type="ECO:0000256" key="7">
    <source>
        <dbReference type="SAM" id="MobiDB-lite"/>
    </source>
</evidence>
<comment type="subcellular location">
    <subcellularLocation>
        <location evidence="1">Nucleus</location>
    </subcellularLocation>
</comment>
<keyword evidence="2" id="KW-0507">mRNA processing</keyword>
<keyword evidence="6" id="KW-0802">TPR repeat</keyword>
<dbReference type="InterPro" id="IPR010491">
    <property type="entry name" value="PRP1_N"/>
</dbReference>
<dbReference type="PANTHER" id="PTHR11246:SF1">
    <property type="entry name" value="PRE-MRNA-PROCESSING FACTOR 6"/>
    <property type="match status" value="1"/>
</dbReference>
<feature type="repeat" description="TPR" evidence="6">
    <location>
        <begin position="776"/>
        <end position="809"/>
    </location>
</feature>
<dbReference type="InterPro" id="IPR045075">
    <property type="entry name" value="Syf1-like"/>
</dbReference>
<gene>
    <name evidence="9" type="primary">PRP6</name>
    <name evidence="9" type="ORF">FIM1_3735</name>
</gene>
<organism evidence="9 10">
    <name type="scientific">Kluyveromyces marxianus</name>
    <name type="common">Yeast</name>
    <name type="synonym">Candida kefyr</name>
    <dbReference type="NCBI Taxonomy" id="4911"/>
    <lineage>
        <taxon>Eukaryota</taxon>
        <taxon>Fungi</taxon>
        <taxon>Dikarya</taxon>
        <taxon>Ascomycota</taxon>
        <taxon>Saccharomycotina</taxon>
        <taxon>Saccharomycetes</taxon>
        <taxon>Saccharomycetales</taxon>
        <taxon>Saccharomycetaceae</taxon>
        <taxon>Kluyveromyces</taxon>
    </lineage>
</organism>
<dbReference type="InterPro" id="IPR003107">
    <property type="entry name" value="HAT"/>
</dbReference>
<evidence type="ECO:0000256" key="5">
    <source>
        <dbReference type="ARBA" id="ARBA00023242"/>
    </source>
</evidence>
<dbReference type="Proteomes" id="UP000422736">
    <property type="component" value="Chromosome 6"/>
</dbReference>
<evidence type="ECO:0000259" key="8">
    <source>
        <dbReference type="Pfam" id="PF06424"/>
    </source>
</evidence>
<feature type="region of interest" description="Disordered" evidence="7">
    <location>
        <begin position="1"/>
        <end position="67"/>
    </location>
</feature>
<keyword evidence="5" id="KW-0539">Nucleus</keyword>
<dbReference type="InterPro" id="IPR019734">
    <property type="entry name" value="TPR_rpt"/>
</dbReference>
<reference evidence="9 10" key="1">
    <citation type="submission" date="2016-03" db="EMBL/GenBank/DDBJ databases">
        <title>How can Kluyveromyces marxianus grow so fast - potential evolutionary course in Saccharomyces Complex revealed by comparative genomics.</title>
        <authorList>
            <person name="Mo W."/>
            <person name="Lu W."/>
            <person name="Yang X."/>
            <person name="Qi J."/>
            <person name="Lv H."/>
        </authorList>
    </citation>
    <scope>NUCLEOTIDE SEQUENCE [LARGE SCALE GENOMIC DNA]</scope>
    <source>
        <strain evidence="9 10">FIM1</strain>
    </source>
</reference>
<feature type="compositionally biased region" description="Basic and acidic residues" evidence="7">
    <location>
        <begin position="28"/>
        <end position="37"/>
    </location>
</feature>
<dbReference type="PANTHER" id="PTHR11246">
    <property type="entry name" value="PRE-MRNA SPLICING FACTOR"/>
    <property type="match status" value="1"/>
</dbReference>
<keyword evidence="3" id="KW-0677">Repeat</keyword>
<dbReference type="Gene3D" id="1.25.40.10">
    <property type="entry name" value="Tetratricopeptide repeat domain"/>
    <property type="match status" value="3"/>
</dbReference>
<feature type="compositionally biased region" description="Basic and acidic residues" evidence="7">
    <location>
        <begin position="47"/>
        <end position="66"/>
    </location>
</feature>
<sequence>MELPSFLSQTPPPGYIPGIGRGAVGFSTKEKGGERKTPARNGPNSRRLTDTIKDHTNRNKYTKDPLEDAFENQDEEEVNMFKAIEEKLKNKGRYQDNEDSSGNRIVNVSSNFADLKRSLGKLSQNDWLNIPEASDITRRNKRARIEEQLERKTYSAPDSLFQSNINLSKLTEERERLLALEIDKTIHTKSQRSDELIDLDTLSNYQNSFSSASLEEIRRNRKILASYRKSHPRNAENWISSARLEEKANQYNRAKKLLEEGCKMCPKSEEIWLEYIRISHSDEQFCKLLVSTALRHNIKSENLWIKAIELEQQNINKINLVRKALLNIPSSARLWELAVSLEDSKEGKLKVLSRAVELVPDSPNIWLNLIKLQSIDVARQTLRRAENYIKDKLSFWIIKCQIEEENSTDFDSLVNIFINGYSILRSQGTLPAVHESLKEALLLSDQNTHPSTPKAIIVSLVNDSQIDTETNIENLLKILSHDLNLKASLFSSFLQKYPSKYSIWREFTKFAEENNMKDVLFEAYNNIVVRNPENIKSYPVLLLMYAKSVWNWGEKPTDALRIIDQAISVYPAFKEFWLAKFKILNRENTLTDLVKCFKEFQSAIKMGDEQVVVFFIKCLQNQNSVELSIKYIEEALRNHPEQPELYILKSQVHLRYGNIELARSTIYSALEKFNYAPTISIFAGQLEMQHKNWEKARSILNISLSKNPRSESLFEALILMEMEIKDDKQVIYLINQGLKACPASWKIWSLRIRTLDKKYMRKTIFHDALKATKEHPMVLCEIGRVFLNESQFTKAHKWIIRSVEMNPQYGDPWVWLYICESYLEEEKTNAKNTIAEKITKIEPKFGTLWEAAANSYEHISDPPVDILKSIIKEIKV</sequence>
<evidence type="ECO:0000256" key="3">
    <source>
        <dbReference type="ARBA" id="ARBA00022737"/>
    </source>
</evidence>
<evidence type="ECO:0000313" key="10">
    <source>
        <dbReference type="Proteomes" id="UP000422736"/>
    </source>
</evidence>
<evidence type="ECO:0000256" key="6">
    <source>
        <dbReference type="PROSITE-ProRule" id="PRU00339"/>
    </source>
</evidence>
<evidence type="ECO:0000313" key="9">
    <source>
        <dbReference type="EMBL" id="QGN17006.1"/>
    </source>
</evidence>
<dbReference type="SMART" id="SM00386">
    <property type="entry name" value="HAT"/>
    <property type="match status" value="6"/>
</dbReference>
<dbReference type="Pfam" id="PF13428">
    <property type="entry name" value="TPR_14"/>
    <property type="match status" value="1"/>
</dbReference>
<feature type="domain" description="PRP1 splicing factor N-terminal" evidence="8">
    <location>
        <begin position="11"/>
        <end position="139"/>
    </location>
</feature>
<dbReference type="SUPFAM" id="SSF48452">
    <property type="entry name" value="TPR-like"/>
    <property type="match status" value="3"/>
</dbReference>
<reference evidence="9 10" key="2">
    <citation type="submission" date="2019-11" db="EMBL/GenBank/DDBJ databases">
        <authorList>
            <person name="Lu H."/>
        </authorList>
    </citation>
    <scope>NUCLEOTIDE SEQUENCE [LARGE SCALE GENOMIC DNA]</scope>
    <source>
        <strain evidence="9 10">FIM1</strain>
    </source>
</reference>